<evidence type="ECO:0008006" key="3">
    <source>
        <dbReference type="Google" id="ProtNLM"/>
    </source>
</evidence>
<dbReference type="AlphaFoldDB" id="A0AAV2YHF0"/>
<evidence type="ECO:0000313" key="2">
    <source>
        <dbReference type="Proteomes" id="UP001146120"/>
    </source>
</evidence>
<sequence length="84" mass="9366">MVPYVRSVCHDCFLAIYNISLSTLTRLRKEIEGGSFAPPVHGGKGNRNKAQIDIAWLVSWFKELASTVGEVAPVRVRHSQRKDG</sequence>
<keyword evidence="2" id="KW-1185">Reference proteome</keyword>
<accession>A0AAV2YHF0</accession>
<dbReference type="PANTHER" id="PTHR34415">
    <property type="entry name" value="INTEGRASE CATALYTIC DOMAIN-CONTAINING PROTEIN"/>
    <property type="match status" value="1"/>
</dbReference>
<dbReference type="EMBL" id="DAKRPA010000250">
    <property type="protein sequence ID" value="DAZ94432.1"/>
    <property type="molecule type" value="Genomic_DNA"/>
</dbReference>
<gene>
    <name evidence="1" type="ORF">N0F65_002750</name>
</gene>
<comment type="caution">
    <text evidence="1">The sequence shown here is derived from an EMBL/GenBank/DDBJ whole genome shotgun (WGS) entry which is preliminary data.</text>
</comment>
<proteinExistence type="predicted"/>
<reference evidence="1" key="1">
    <citation type="submission" date="2022-11" db="EMBL/GenBank/DDBJ databases">
        <authorList>
            <person name="Morgan W.R."/>
            <person name="Tartar A."/>
        </authorList>
    </citation>
    <scope>NUCLEOTIDE SEQUENCE</scope>
    <source>
        <strain evidence="1">ARSEF 373</strain>
    </source>
</reference>
<dbReference type="Proteomes" id="UP001146120">
    <property type="component" value="Unassembled WGS sequence"/>
</dbReference>
<dbReference type="PANTHER" id="PTHR34415:SF1">
    <property type="entry name" value="INTEGRASE CATALYTIC DOMAIN-CONTAINING PROTEIN"/>
    <property type="match status" value="1"/>
</dbReference>
<reference evidence="1" key="2">
    <citation type="journal article" date="2023" name="Microbiol Resour">
        <title>Decontamination and Annotation of the Draft Genome Sequence of the Oomycete Lagenidium giganteum ARSEF 373.</title>
        <authorList>
            <person name="Morgan W.R."/>
            <person name="Tartar A."/>
        </authorList>
    </citation>
    <scope>NUCLEOTIDE SEQUENCE</scope>
    <source>
        <strain evidence="1">ARSEF 373</strain>
    </source>
</reference>
<organism evidence="1 2">
    <name type="scientific">Lagenidium giganteum</name>
    <dbReference type="NCBI Taxonomy" id="4803"/>
    <lineage>
        <taxon>Eukaryota</taxon>
        <taxon>Sar</taxon>
        <taxon>Stramenopiles</taxon>
        <taxon>Oomycota</taxon>
        <taxon>Peronosporomycetes</taxon>
        <taxon>Pythiales</taxon>
        <taxon>Pythiaceae</taxon>
    </lineage>
</organism>
<protein>
    <recommendedName>
        <fullName evidence="3">LAGLIDADG endonuclease</fullName>
    </recommendedName>
</protein>
<name>A0AAV2YHF0_9STRA</name>
<evidence type="ECO:0000313" key="1">
    <source>
        <dbReference type="EMBL" id="DAZ94432.1"/>
    </source>
</evidence>